<accession>A0A928Z6X4</accession>
<dbReference type="EMBL" id="JADEXQ010000116">
    <property type="protein sequence ID" value="MBE9032645.1"/>
    <property type="molecule type" value="Genomic_DNA"/>
</dbReference>
<sequence length="242" mass="27868">MSLFERMWMVARSNFTDWLNNREDPEQQVTRILQEMQGQLVMNRQAVAQAIASQKRTERQAHQAQSMADEWYRRASLAMSKGDETLAREALSRRQVYLDTTQQKHSQVQQQVVLVAQMRKNLQTLENKLIDIRNQKELLIARSRSAKASLEVNEMLDRTGSRESMRAFERLEEKVGNLEAQVEVNAELQGNTLESRFEALTQQKNVEAELTAIKTQLGNSELPSASGPDPELEKIRSELKRL</sequence>
<evidence type="ECO:0000256" key="1">
    <source>
        <dbReference type="ARBA" id="ARBA00043985"/>
    </source>
</evidence>
<feature type="region of interest" description="Disordered" evidence="3">
    <location>
        <begin position="216"/>
        <end position="242"/>
    </location>
</feature>
<gene>
    <name evidence="4" type="ORF">IQ266_23180</name>
</gene>
<dbReference type="Proteomes" id="UP000625316">
    <property type="component" value="Unassembled WGS sequence"/>
</dbReference>
<protein>
    <submittedName>
        <fullName evidence="4">PspA/IM30 family protein</fullName>
    </submittedName>
</protein>
<dbReference type="PANTHER" id="PTHR31088:SF6">
    <property type="entry name" value="PHAGE SHOCK PROTEIN A"/>
    <property type="match status" value="1"/>
</dbReference>
<feature type="coiled-coil region" evidence="2">
    <location>
        <begin position="108"/>
        <end position="188"/>
    </location>
</feature>
<evidence type="ECO:0000256" key="2">
    <source>
        <dbReference type="SAM" id="Coils"/>
    </source>
</evidence>
<reference evidence="4" key="1">
    <citation type="submission" date="2020-10" db="EMBL/GenBank/DDBJ databases">
        <authorList>
            <person name="Castelo-Branco R."/>
            <person name="Eusebio N."/>
            <person name="Adriana R."/>
            <person name="Vieira A."/>
            <person name="Brugerolle De Fraissinette N."/>
            <person name="Rezende De Castro R."/>
            <person name="Schneider M.P."/>
            <person name="Vasconcelos V."/>
            <person name="Leao P.N."/>
        </authorList>
    </citation>
    <scope>NUCLEOTIDE SEQUENCE</scope>
    <source>
        <strain evidence="4">LEGE 11480</strain>
    </source>
</reference>
<evidence type="ECO:0000313" key="4">
    <source>
        <dbReference type="EMBL" id="MBE9032645.1"/>
    </source>
</evidence>
<dbReference type="Pfam" id="PF04012">
    <property type="entry name" value="PspA_IM30"/>
    <property type="match status" value="1"/>
</dbReference>
<evidence type="ECO:0000313" key="5">
    <source>
        <dbReference type="Proteomes" id="UP000625316"/>
    </source>
</evidence>
<name>A0A928Z6X4_9CYAN</name>
<dbReference type="RefSeq" id="WP_264327465.1">
    <property type="nucleotide sequence ID" value="NZ_JADEXQ010000116.1"/>
</dbReference>
<dbReference type="AlphaFoldDB" id="A0A928Z6X4"/>
<dbReference type="InterPro" id="IPR007157">
    <property type="entry name" value="PspA_VIPP1"/>
</dbReference>
<comment type="caution">
    <text evidence="4">The sequence shown here is derived from an EMBL/GenBank/DDBJ whole genome shotgun (WGS) entry which is preliminary data.</text>
</comment>
<proteinExistence type="inferred from homology"/>
<feature type="compositionally biased region" description="Basic and acidic residues" evidence="3">
    <location>
        <begin position="231"/>
        <end position="242"/>
    </location>
</feature>
<comment type="similarity">
    <text evidence="1">Belongs to the PspA/Vipp/IM30 family.</text>
</comment>
<evidence type="ECO:0000256" key="3">
    <source>
        <dbReference type="SAM" id="MobiDB-lite"/>
    </source>
</evidence>
<keyword evidence="5" id="KW-1185">Reference proteome</keyword>
<keyword evidence="2" id="KW-0175">Coiled coil</keyword>
<dbReference type="PANTHER" id="PTHR31088">
    <property type="entry name" value="MEMBRANE-ASSOCIATED PROTEIN VIPP1, CHLOROPLASTIC"/>
    <property type="match status" value="1"/>
</dbReference>
<organism evidence="4 5">
    <name type="scientific">Romeriopsis navalis LEGE 11480</name>
    <dbReference type="NCBI Taxonomy" id="2777977"/>
    <lineage>
        <taxon>Bacteria</taxon>
        <taxon>Bacillati</taxon>
        <taxon>Cyanobacteriota</taxon>
        <taxon>Cyanophyceae</taxon>
        <taxon>Leptolyngbyales</taxon>
        <taxon>Leptolyngbyaceae</taxon>
        <taxon>Romeriopsis</taxon>
        <taxon>Romeriopsis navalis</taxon>
    </lineage>
</organism>